<accession>A0AAN5D9U9</accession>
<evidence type="ECO:0000259" key="6">
    <source>
        <dbReference type="PROSITE" id="PS51192"/>
    </source>
</evidence>
<keyword evidence="2" id="KW-0378">Hydrolase</keyword>
<feature type="domain" description="Helicase ATP-binding" evidence="6">
    <location>
        <begin position="98"/>
        <end position="316"/>
    </location>
</feature>
<dbReference type="Proteomes" id="UP001328107">
    <property type="component" value="Unassembled WGS sequence"/>
</dbReference>
<feature type="region of interest" description="Disordered" evidence="5">
    <location>
        <begin position="1"/>
        <end position="21"/>
    </location>
</feature>
<dbReference type="CDD" id="cd18787">
    <property type="entry name" value="SF2_C_DEAD"/>
    <property type="match status" value="1"/>
</dbReference>
<dbReference type="InterPro" id="IPR011545">
    <property type="entry name" value="DEAD/DEAH_box_helicase_dom"/>
</dbReference>
<dbReference type="Gene3D" id="3.40.50.300">
    <property type="entry name" value="P-loop containing nucleotide triphosphate hydrolases"/>
    <property type="match status" value="2"/>
</dbReference>
<dbReference type="PANTHER" id="PTHR47959">
    <property type="entry name" value="ATP-DEPENDENT RNA HELICASE RHLE-RELATED"/>
    <property type="match status" value="1"/>
</dbReference>
<keyword evidence="4" id="KW-0067">ATP-binding</keyword>
<evidence type="ECO:0000256" key="4">
    <source>
        <dbReference type="ARBA" id="ARBA00022840"/>
    </source>
</evidence>
<feature type="compositionally biased region" description="Basic and acidic residues" evidence="5">
    <location>
        <begin position="627"/>
        <end position="641"/>
    </location>
</feature>
<evidence type="ECO:0008006" key="10">
    <source>
        <dbReference type="Google" id="ProtNLM"/>
    </source>
</evidence>
<dbReference type="PROSITE" id="PS51194">
    <property type="entry name" value="HELICASE_CTER"/>
    <property type="match status" value="1"/>
</dbReference>
<keyword evidence="9" id="KW-1185">Reference proteome</keyword>
<dbReference type="PANTHER" id="PTHR47959:SF1">
    <property type="entry name" value="ATP-DEPENDENT RNA HELICASE DBPA"/>
    <property type="match status" value="1"/>
</dbReference>
<feature type="region of interest" description="Disordered" evidence="5">
    <location>
        <begin position="540"/>
        <end position="668"/>
    </location>
</feature>
<dbReference type="InterPro" id="IPR027417">
    <property type="entry name" value="P-loop_NTPase"/>
</dbReference>
<sequence>NQMDIRKTKNGEEKKRRARPKLHMDDLATRIMKSNAGEDYQEVCIKNVFDRIKFQSVHMKKPVIPNADITSSLPSKLVENLNNMGVTQLLPTQRYTLPLLLNHDTDVFVGAATGHGKTLAFLIPVAAYLLGNSRDDSPHRRPSVLVIANTQVLQVQTYRVCTSLVAGTGVRAVLVCGEAGVEDQKREIREGVDILIATTGRLLQFLHEGVLSIDNLKFFIYDEADKMTQTGAFREEVTKIDAFIPPSTKSELRSCFFTATLDGITAFDDMYRRDKYCMIRVPGNPLITHQMIPLQATHDNEHEKSLILMRLLQKDVMMQGRTLFDKSSALYQHKTIVFVALKMRCSFLAAYLRKYGFSVGVANSDLSLKMRNDIIERFSKGEIQALIATDSMARGHDIPNVTHVINYDIGDNALDTFKHRAGRTARIGHKGTCTTLLSRRHFLLFDDPCISDLDPARQRAAQLARYLVVECGQRIPRCLVHPARIGLRSELQSLGIEAHLDALLLEVTQFFLDDANLSGWNEGERPSLNEERGGVKAAKVGQLDEDGTPCFDASETERESDDSDEDEDSGGVTIDESEWDESDFYAGYPADSDSDAPKANESSETIVEDAGMEMKMRWTDDEEEGNEADRIVAPKEEKKDEESEEEKMDSDDEEDQKEKNELNDDEVD</sequence>
<feature type="domain" description="Helicase C-terminal" evidence="7">
    <location>
        <begin position="322"/>
        <end position="483"/>
    </location>
</feature>
<gene>
    <name evidence="8" type="ORF">PMAYCL1PPCAC_29329</name>
</gene>
<keyword evidence="1" id="KW-0547">Nucleotide-binding</keyword>
<name>A0AAN5D9U9_9BILA</name>
<feature type="compositionally biased region" description="Acidic residues" evidence="5">
    <location>
        <begin position="558"/>
        <end position="583"/>
    </location>
</feature>
<proteinExistence type="predicted"/>
<evidence type="ECO:0000256" key="3">
    <source>
        <dbReference type="ARBA" id="ARBA00022806"/>
    </source>
</evidence>
<dbReference type="InterPro" id="IPR044742">
    <property type="entry name" value="DEAD/DEAH_RhlB"/>
</dbReference>
<evidence type="ECO:0000256" key="1">
    <source>
        <dbReference type="ARBA" id="ARBA00022741"/>
    </source>
</evidence>
<protein>
    <recommendedName>
        <fullName evidence="10">RNA helicase</fullName>
    </recommendedName>
</protein>
<dbReference type="InterPro" id="IPR050079">
    <property type="entry name" value="DEAD_box_RNA_helicase"/>
</dbReference>
<feature type="compositionally biased region" description="Basic and acidic residues" evidence="5">
    <location>
        <begin position="1"/>
        <end position="15"/>
    </location>
</feature>
<dbReference type="SMART" id="SM00487">
    <property type="entry name" value="DEXDc"/>
    <property type="match status" value="1"/>
</dbReference>
<dbReference type="GO" id="GO:0003724">
    <property type="term" value="F:RNA helicase activity"/>
    <property type="evidence" value="ECO:0007669"/>
    <property type="project" value="TreeGrafter"/>
</dbReference>
<dbReference type="Pfam" id="PF00271">
    <property type="entry name" value="Helicase_C"/>
    <property type="match status" value="1"/>
</dbReference>
<feature type="non-terminal residue" evidence="8">
    <location>
        <position position="1"/>
    </location>
</feature>
<dbReference type="GO" id="GO:0003676">
    <property type="term" value="F:nucleic acid binding"/>
    <property type="evidence" value="ECO:0007669"/>
    <property type="project" value="InterPro"/>
</dbReference>
<evidence type="ECO:0000256" key="5">
    <source>
        <dbReference type="SAM" id="MobiDB-lite"/>
    </source>
</evidence>
<feature type="compositionally biased region" description="Acidic residues" evidence="5">
    <location>
        <begin position="642"/>
        <end position="655"/>
    </location>
</feature>
<comment type="caution">
    <text evidence="8">The sequence shown here is derived from an EMBL/GenBank/DDBJ whole genome shotgun (WGS) entry which is preliminary data.</text>
</comment>
<reference evidence="9" key="1">
    <citation type="submission" date="2022-10" db="EMBL/GenBank/DDBJ databases">
        <title>Genome assembly of Pristionchus species.</title>
        <authorList>
            <person name="Yoshida K."/>
            <person name="Sommer R.J."/>
        </authorList>
    </citation>
    <scope>NUCLEOTIDE SEQUENCE [LARGE SCALE GENOMIC DNA]</scope>
    <source>
        <strain evidence="9">RS5460</strain>
    </source>
</reference>
<dbReference type="GO" id="GO:0005524">
    <property type="term" value="F:ATP binding"/>
    <property type="evidence" value="ECO:0007669"/>
    <property type="project" value="UniProtKB-KW"/>
</dbReference>
<dbReference type="SUPFAM" id="SSF52540">
    <property type="entry name" value="P-loop containing nucleoside triphosphate hydrolases"/>
    <property type="match status" value="1"/>
</dbReference>
<dbReference type="AlphaFoldDB" id="A0AAN5D9U9"/>
<evidence type="ECO:0000313" key="9">
    <source>
        <dbReference type="Proteomes" id="UP001328107"/>
    </source>
</evidence>
<dbReference type="GO" id="GO:0016787">
    <property type="term" value="F:hydrolase activity"/>
    <property type="evidence" value="ECO:0007669"/>
    <property type="project" value="UniProtKB-KW"/>
</dbReference>
<dbReference type="PROSITE" id="PS51192">
    <property type="entry name" value="HELICASE_ATP_BIND_1"/>
    <property type="match status" value="1"/>
</dbReference>
<organism evidence="8 9">
    <name type="scientific">Pristionchus mayeri</name>
    <dbReference type="NCBI Taxonomy" id="1317129"/>
    <lineage>
        <taxon>Eukaryota</taxon>
        <taxon>Metazoa</taxon>
        <taxon>Ecdysozoa</taxon>
        <taxon>Nematoda</taxon>
        <taxon>Chromadorea</taxon>
        <taxon>Rhabditida</taxon>
        <taxon>Rhabditina</taxon>
        <taxon>Diplogasteromorpha</taxon>
        <taxon>Diplogasteroidea</taxon>
        <taxon>Neodiplogasteridae</taxon>
        <taxon>Pristionchus</taxon>
    </lineage>
</organism>
<dbReference type="EMBL" id="BTRK01000006">
    <property type="protein sequence ID" value="GMR59134.1"/>
    <property type="molecule type" value="Genomic_DNA"/>
</dbReference>
<dbReference type="GO" id="GO:0005829">
    <property type="term" value="C:cytosol"/>
    <property type="evidence" value="ECO:0007669"/>
    <property type="project" value="TreeGrafter"/>
</dbReference>
<dbReference type="SMART" id="SM00490">
    <property type="entry name" value="HELICc"/>
    <property type="match status" value="1"/>
</dbReference>
<evidence type="ECO:0000256" key="2">
    <source>
        <dbReference type="ARBA" id="ARBA00022801"/>
    </source>
</evidence>
<keyword evidence="3" id="KW-0347">Helicase</keyword>
<dbReference type="Pfam" id="PF00270">
    <property type="entry name" value="DEAD"/>
    <property type="match status" value="1"/>
</dbReference>
<dbReference type="InterPro" id="IPR014001">
    <property type="entry name" value="Helicase_ATP-bd"/>
</dbReference>
<evidence type="ECO:0000313" key="8">
    <source>
        <dbReference type="EMBL" id="GMR59134.1"/>
    </source>
</evidence>
<evidence type="ECO:0000259" key="7">
    <source>
        <dbReference type="PROSITE" id="PS51194"/>
    </source>
</evidence>
<dbReference type="InterPro" id="IPR001650">
    <property type="entry name" value="Helicase_C-like"/>
</dbReference>
<dbReference type="CDD" id="cd00268">
    <property type="entry name" value="DEADc"/>
    <property type="match status" value="1"/>
</dbReference>